<dbReference type="SUPFAM" id="SSF64518">
    <property type="entry name" value="Phase 1 flagellin"/>
    <property type="match status" value="1"/>
</dbReference>
<evidence type="ECO:0000259" key="1">
    <source>
        <dbReference type="Pfam" id="PF00700"/>
    </source>
</evidence>
<accession>A0A926GG14</accession>
<keyword evidence="3" id="KW-1185">Reference proteome</keyword>
<dbReference type="InterPro" id="IPR046358">
    <property type="entry name" value="Flagellin_C"/>
</dbReference>
<name>A0A926GG14_9RHOB</name>
<reference evidence="2" key="1">
    <citation type="submission" date="2020-08" db="EMBL/GenBank/DDBJ databases">
        <title>Paracoccus amoyensis sp. nov., isolated from the surface seawater at coast of Xiamen, Fujian.</title>
        <authorList>
            <person name="Lyu L."/>
        </authorList>
    </citation>
    <scope>NUCLEOTIDE SEQUENCE</scope>
    <source>
        <strain evidence="2">11-3</strain>
    </source>
</reference>
<evidence type="ECO:0000313" key="2">
    <source>
        <dbReference type="EMBL" id="MBC9246402.1"/>
    </source>
</evidence>
<dbReference type="AlphaFoldDB" id="A0A926GG14"/>
<feature type="domain" description="Flagellin C-terminal" evidence="1">
    <location>
        <begin position="263"/>
        <end position="337"/>
    </location>
</feature>
<proteinExistence type="predicted"/>
<evidence type="ECO:0000313" key="3">
    <source>
        <dbReference type="Proteomes" id="UP000608594"/>
    </source>
</evidence>
<sequence length="338" mass="35298">MTVHSIGDQARAFALQAASNRIKTTLSVLTSELASGETADLGARLQGNTQGIAAISSRLTMLAQFRQNATEAAAQAKGVTDALDSIRSLTGKVSLNLFVEPAEESETLIAVRSTEAAGALETVINRLNGAVGQRYLFAGTESDAPPLASSAEILSHLQTVTLGMATATDIMTAVSAWFDAAPGQGGFLDVAYGGSIAQGQTLAIGEDTKIVLATTAATPAIREQLKGLAMAALVSRGALTGQLHEQRDLLQQGGKLMLDGSASLASEMAQVGYTQQLIEYAQTEGSAATATLEIVRNEIRQADPYATSTAITEAETHLDALYAVTARLSKLRLVDYLR</sequence>
<gene>
    <name evidence="2" type="ORF">H4P12_06680</name>
</gene>
<dbReference type="Pfam" id="PF00700">
    <property type="entry name" value="Flagellin_C"/>
    <property type="match status" value="1"/>
</dbReference>
<dbReference type="EMBL" id="JACOQL010000002">
    <property type="protein sequence ID" value="MBC9246402.1"/>
    <property type="molecule type" value="Genomic_DNA"/>
</dbReference>
<protein>
    <recommendedName>
        <fullName evidence="1">Flagellin C-terminal domain-containing protein</fullName>
    </recommendedName>
</protein>
<comment type="caution">
    <text evidence="2">The sequence shown here is derived from an EMBL/GenBank/DDBJ whole genome shotgun (WGS) entry which is preliminary data.</text>
</comment>
<organism evidence="2 3">
    <name type="scientific">Paracoccus amoyensis</name>
    <dbReference type="NCBI Taxonomy" id="2760093"/>
    <lineage>
        <taxon>Bacteria</taxon>
        <taxon>Pseudomonadati</taxon>
        <taxon>Pseudomonadota</taxon>
        <taxon>Alphaproteobacteria</taxon>
        <taxon>Rhodobacterales</taxon>
        <taxon>Paracoccaceae</taxon>
        <taxon>Paracoccus</taxon>
    </lineage>
</organism>
<dbReference type="Proteomes" id="UP000608594">
    <property type="component" value="Unassembled WGS sequence"/>
</dbReference>